<dbReference type="Gene3D" id="3.90.226.10">
    <property type="entry name" value="2-enoyl-CoA Hydratase, Chain A, domain 1"/>
    <property type="match status" value="1"/>
</dbReference>
<gene>
    <name evidence="1" type="ORF">BUALT_Bualt14G0109900</name>
</gene>
<accession>A0AAV6WRB7</accession>
<evidence type="ECO:0000313" key="1">
    <source>
        <dbReference type="EMBL" id="KAG8370369.1"/>
    </source>
</evidence>
<dbReference type="SUPFAM" id="SSF52096">
    <property type="entry name" value="ClpP/crotonase"/>
    <property type="match status" value="1"/>
</dbReference>
<keyword evidence="2" id="KW-1185">Reference proteome</keyword>
<dbReference type="Proteomes" id="UP000826271">
    <property type="component" value="Unassembled WGS sequence"/>
</dbReference>
<comment type="caution">
    <text evidence="1">The sequence shown here is derived from an EMBL/GenBank/DDBJ whole genome shotgun (WGS) entry which is preliminary data.</text>
</comment>
<reference evidence="1" key="1">
    <citation type="submission" date="2019-10" db="EMBL/GenBank/DDBJ databases">
        <authorList>
            <person name="Zhang R."/>
            <person name="Pan Y."/>
            <person name="Wang J."/>
            <person name="Ma R."/>
            <person name="Yu S."/>
        </authorList>
    </citation>
    <scope>NUCLEOTIDE SEQUENCE</scope>
    <source>
        <strain evidence="1">LA-IB0</strain>
        <tissue evidence="1">Leaf</tissue>
    </source>
</reference>
<dbReference type="GO" id="GO:0006635">
    <property type="term" value="P:fatty acid beta-oxidation"/>
    <property type="evidence" value="ECO:0007669"/>
    <property type="project" value="TreeGrafter"/>
</dbReference>
<dbReference type="PANTHER" id="PTHR11941">
    <property type="entry name" value="ENOYL-COA HYDRATASE-RELATED"/>
    <property type="match status" value="1"/>
</dbReference>
<dbReference type="GO" id="GO:0004165">
    <property type="term" value="F:delta(3)-delta(2)-enoyl-CoA isomerase activity"/>
    <property type="evidence" value="ECO:0007669"/>
    <property type="project" value="TreeGrafter"/>
</dbReference>
<evidence type="ECO:0000313" key="2">
    <source>
        <dbReference type="Proteomes" id="UP000826271"/>
    </source>
</evidence>
<protein>
    <submittedName>
        <fullName evidence="1">Uncharacterized protein</fullName>
    </submittedName>
</protein>
<name>A0AAV6WRB7_9LAMI</name>
<dbReference type="InterPro" id="IPR029045">
    <property type="entry name" value="ClpP/crotonase-like_dom_sf"/>
</dbReference>
<dbReference type="GO" id="GO:0005777">
    <property type="term" value="C:peroxisome"/>
    <property type="evidence" value="ECO:0007669"/>
    <property type="project" value="TreeGrafter"/>
</dbReference>
<dbReference type="AlphaFoldDB" id="A0AAV6WRB7"/>
<dbReference type="EMBL" id="WHWC01000014">
    <property type="protein sequence ID" value="KAG8370369.1"/>
    <property type="molecule type" value="Genomic_DNA"/>
</dbReference>
<dbReference type="PANTHER" id="PTHR11941:SF75">
    <property type="entry name" value="ENOYL-COA HYDRATASE_ISOMERASE FAMILY PROTEIN"/>
    <property type="match status" value="1"/>
</dbReference>
<organism evidence="1 2">
    <name type="scientific">Buddleja alternifolia</name>
    <dbReference type="NCBI Taxonomy" id="168488"/>
    <lineage>
        <taxon>Eukaryota</taxon>
        <taxon>Viridiplantae</taxon>
        <taxon>Streptophyta</taxon>
        <taxon>Embryophyta</taxon>
        <taxon>Tracheophyta</taxon>
        <taxon>Spermatophyta</taxon>
        <taxon>Magnoliopsida</taxon>
        <taxon>eudicotyledons</taxon>
        <taxon>Gunneridae</taxon>
        <taxon>Pentapetalae</taxon>
        <taxon>asterids</taxon>
        <taxon>lamiids</taxon>
        <taxon>Lamiales</taxon>
        <taxon>Scrophulariaceae</taxon>
        <taxon>Buddlejeae</taxon>
        <taxon>Buddleja</taxon>
    </lineage>
</organism>
<sequence>MCTLEKRGNLFILTLTGATSKNDEHLLNPATMSSICSVLAEAKSRAVHGSALITLRGIVADLMAFPMPTIAAGVIMSHDYIIMTSSNGVMYMSELDLGPTFPDYVPALIRGKVGSGSAWRDLVVGATKVRVEVAVAMGIVDSAYDTAEEVVAAAVHMAEKLAKRGWSGKVYGEIRKALYPEVCGLLGLTDNIILPSNL</sequence>
<proteinExistence type="predicted"/>